<evidence type="ECO:0000313" key="2">
    <source>
        <dbReference type="Proteomes" id="UP000683000"/>
    </source>
</evidence>
<comment type="caution">
    <text evidence="1">The sequence shown here is derived from an EMBL/GenBank/DDBJ whole genome shotgun (WGS) entry which is preliminary data.</text>
</comment>
<name>A0A8I2YVZ7_9AGAM</name>
<organism evidence="1 2">
    <name type="scientific">Boletus reticuloceps</name>
    <dbReference type="NCBI Taxonomy" id="495285"/>
    <lineage>
        <taxon>Eukaryota</taxon>
        <taxon>Fungi</taxon>
        <taxon>Dikarya</taxon>
        <taxon>Basidiomycota</taxon>
        <taxon>Agaricomycotina</taxon>
        <taxon>Agaricomycetes</taxon>
        <taxon>Agaricomycetidae</taxon>
        <taxon>Boletales</taxon>
        <taxon>Boletineae</taxon>
        <taxon>Boletaceae</taxon>
        <taxon>Boletoideae</taxon>
        <taxon>Boletus</taxon>
    </lineage>
</organism>
<evidence type="ECO:0000313" key="1">
    <source>
        <dbReference type="EMBL" id="KAG6377647.1"/>
    </source>
</evidence>
<sequence>MSRVSIRPTPDKNLEKVARGIFRITLDDDSSWKNETGESLGAMGIALSEGANPPPVQSKDDVVSCPDLENIKGMGKTFAILIPIDHKMHRRAQDIHNMVEGLNRLGAQEEIRVDLEDQLQWLDGHLNIITHLKTEADEAEELFRQEVEEENIKHLLVAVESIVRLLLDRIAEDVSPRETASSIVDTGEALPKLIASC</sequence>
<dbReference type="OrthoDB" id="2645867at2759"/>
<accession>A0A8I2YVZ7</accession>
<reference evidence="1" key="1">
    <citation type="submission" date="2021-03" db="EMBL/GenBank/DDBJ databases">
        <title>Evolutionary innovations through gain and loss of genes in the ectomycorrhizal Boletales.</title>
        <authorList>
            <person name="Wu G."/>
            <person name="Miyauchi S."/>
            <person name="Morin E."/>
            <person name="Yang Z.-L."/>
            <person name="Xu J."/>
            <person name="Martin F.M."/>
        </authorList>
    </citation>
    <scope>NUCLEOTIDE SEQUENCE</scope>
    <source>
        <strain evidence="1">BR01</strain>
    </source>
</reference>
<dbReference type="Proteomes" id="UP000683000">
    <property type="component" value="Unassembled WGS sequence"/>
</dbReference>
<dbReference type="EMBL" id="JAGFBS010000008">
    <property type="protein sequence ID" value="KAG6377647.1"/>
    <property type="molecule type" value="Genomic_DNA"/>
</dbReference>
<dbReference type="AlphaFoldDB" id="A0A8I2YVZ7"/>
<gene>
    <name evidence="1" type="ORF">JVT61DRAFT_14404</name>
</gene>
<protein>
    <submittedName>
        <fullName evidence="1">Uncharacterized protein</fullName>
    </submittedName>
</protein>
<keyword evidence="2" id="KW-1185">Reference proteome</keyword>
<proteinExistence type="predicted"/>